<dbReference type="Gene3D" id="2.40.30.10">
    <property type="entry name" value="Translation factors"/>
    <property type="match status" value="1"/>
</dbReference>
<feature type="domain" description="FAD-binding FR-type" evidence="12">
    <location>
        <begin position="232"/>
        <end position="471"/>
    </location>
</feature>
<comment type="cofactor">
    <cofactor evidence="1 10">
        <name>FMN</name>
        <dbReference type="ChEBI" id="CHEBI:58210"/>
    </cofactor>
</comment>
<dbReference type="PANTHER" id="PTHR19384:SF10">
    <property type="entry name" value="NADPH-DEPENDENT DIFLAVIN OXIDOREDUCTASE 1"/>
    <property type="match status" value="1"/>
</dbReference>
<dbReference type="FunFam" id="3.40.50.80:FF:000032">
    <property type="entry name" value="NADPH-dependent diflavin oxidoreductase 1"/>
    <property type="match status" value="1"/>
</dbReference>
<evidence type="ECO:0000256" key="8">
    <source>
        <dbReference type="ARBA" id="ARBA00022857"/>
    </source>
</evidence>
<comment type="similarity">
    <text evidence="10">In the C-terminal section; belongs to the flavoprotein pyridine nucleotide cytochrome reductase family.</text>
</comment>
<comment type="function">
    <text evidence="10">NADPH-dependent reductase which is a central component of the cytosolic iron-sulfur (Fe-S) protein assembly (CIA) machinery. Transfers electrons from NADPH via its FAD and FMN prosthetic groups to the [2Fe-2S] cluster of the anamorsin/DRE2 homolog, another key component of the CIA machinery. In turn, this reduced cluster provides electrons for assembly of cytosolic iron-sulfur cluster proteins.</text>
</comment>
<protein>
    <recommendedName>
        <fullName evidence="10">NADPH-dependent diflavin oxidoreductase 1</fullName>
        <ecNumber evidence="10">1.18.1.-</ecNumber>
    </recommendedName>
    <alternativeName>
        <fullName evidence="10">NADPH-dependent FMN and FAD-containing oxidoreductase</fullName>
    </alternativeName>
</protein>
<dbReference type="GO" id="GO:0005634">
    <property type="term" value="C:nucleus"/>
    <property type="evidence" value="ECO:0007669"/>
    <property type="project" value="UniProtKB-ARBA"/>
</dbReference>
<evidence type="ECO:0000256" key="1">
    <source>
        <dbReference type="ARBA" id="ARBA00001917"/>
    </source>
</evidence>
<dbReference type="FunFam" id="3.40.50.360:FF:000015">
    <property type="entry name" value="NADPH-dependent diflavin oxidoreductase 1"/>
    <property type="match status" value="1"/>
</dbReference>
<evidence type="ECO:0000259" key="11">
    <source>
        <dbReference type="PROSITE" id="PS50902"/>
    </source>
</evidence>
<comment type="cofactor">
    <cofactor evidence="2 10">
        <name>FAD</name>
        <dbReference type="ChEBI" id="CHEBI:57692"/>
    </cofactor>
</comment>
<dbReference type="HAMAP" id="MF_03178">
    <property type="entry name" value="NDOR1"/>
    <property type="match status" value="1"/>
</dbReference>
<organism evidence="13 14">
    <name type="scientific">Glossina brevipalpis</name>
    <dbReference type="NCBI Taxonomy" id="37001"/>
    <lineage>
        <taxon>Eukaryota</taxon>
        <taxon>Metazoa</taxon>
        <taxon>Ecdysozoa</taxon>
        <taxon>Arthropoda</taxon>
        <taxon>Hexapoda</taxon>
        <taxon>Insecta</taxon>
        <taxon>Pterygota</taxon>
        <taxon>Neoptera</taxon>
        <taxon>Endopterygota</taxon>
        <taxon>Diptera</taxon>
        <taxon>Brachycera</taxon>
        <taxon>Muscomorpha</taxon>
        <taxon>Hippoboscoidea</taxon>
        <taxon>Glossinidae</taxon>
        <taxon>Glossina</taxon>
    </lineage>
</organism>
<dbReference type="Pfam" id="PF00175">
    <property type="entry name" value="NAD_binding_1"/>
    <property type="match status" value="1"/>
</dbReference>
<dbReference type="InterPro" id="IPR029039">
    <property type="entry name" value="Flavoprotein-like_sf"/>
</dbReference>
<feature type="binding site" evidence="10">
    <location>
        <begin position="44"/>
        <end position="49"/>
    </location>
    <ligand>
        <name>FMN</name>
        <dbReference type="ChEBI" id="CHEBI:58210"/>
    </ligand>
</feature>
<dbReference type="SUPFAM" id="SSF52218">
    <property type="entry name" value="Flavoproteins"/>
    <property type="match status" value="1"/>
</dbReference>
<reference evidence="13" key="2">
    <citation type="submission" date="2020-05" db="UniProtKB">
        <authorList>
            <consortium name="EnsemblMetazoa"/>
        </authorList>
    </citation>
    <scope>IDENTIFICATION</scope>
    <source>
        <strain evidence="13">IAEA</strain>
    </source>
</reference>
<evidence type="ECO:0000256" key="2">
    <source>
        <dbReference type="ARBA" id="ARBA00001974"/>
    </source>
</evidence>
<dbReference type="Gene3D" id="3.40.50.360">
    <property type="match status" value="1"/>
</dbReference>
<keyword evidence="9 10" id="KW-0560">Oxidoreductase</keyword>
<feature type="binding site" evidence="10">
    <location>
        <begin position="412"/>
        <end position="415"/>
    </location>
    <ligand>
        <name>FAD</name>
        <dbReference type="ChEBI" id="CHEBI:57692"/>
    </ligand>
</feature>
<feature type="binding site" evidence="10">
    <location>
        <begin position="129"/>
        <end position="138"/>
    </location>
    <ligand>
        <name>FMN</name>
        <dbReference type="ChEBI" id="CHEBI:58210"/>
    </ligand>
</feature>
<dbReference type="PRINTS" id="PR00369">
    <property type="entry name" value="FLAVODOXIN"/>
</dbReference>
<dbReference type="InterPro" id="IPR023173">
    <property type="entry name" value="NADPH_Cyt_P450_Rdtase_alpha"/>
</dbReference>
<evidence type="ECO:0000256" key="9">
    <source>
        <dbReference type="ARBA" id="ARBA00023002"/>
    </source>
</evidence>
<name>A0A1A9X523_9MUSC</name>
<comment type="caution">
    <text evidence="10">Lacks conserved residue(s) required for the propagation of feature annotation.</text>
</comment>
<accession>A0A1A9X523</accession>
<evidence type="ECO:0000256" key="3">
    <source>
        <dbReference type="ARBA" id="ARBA00004496"/>
    </source>
</evidence>
<dbReference type="GO" id="GO:0050660">
    <property type="term" value="F:flavin adenine dinucleotide binding"/>
    <property type="evidence" value="ECO:0007669"/>
    <property type="project" value="UniProtKB-UniRule"/>
</dbReference>
<dbReference type="InterPro" id="IPR001433">
    <property type="entry name" value="OxRdtase_FAD/NAD-bd"/>
</dbReference>
<dbReference type="SUPFAM" id="SSF63380">
    <property type="entry name" value="Riboflavin synthase domain-like"/>
    <property type="match status" value="1"/>
</dbReference>
<dbReference type="GO" id="GO:0160246">
    <property type="term" value="F:NADPH-iron-sulfur [2Fe-2S] protein oxidoreductase activity"/>
    <property type="evidence" value="ECO:0007669"/>
    <property type="project" value="InterPro"/>
</dbReference>
<sequence length="620" mass="72217">MTFKSYLQHCKLLFESLCLVISLIYKKLRRFSKLVMRILILYGSQTGTAQDVAEQLWRASKRHNFHGPVMAMDDYPIQKLIEEHLVLFVVATTGDGEEPDNMRKTWKFLLRRNLPVDSLANLQFACLGLGDSSYIKFNFAAKKLNKRLQQLGAKPIIPLALADDQHDYGLNAVALPWMANLWKELEERLGLNIRCPESSPETFIFKWHCCKLNHASVVDEDYHQLLWPHRQAPTYLFEVKSNTRTTDPSHFQDVRLIQFKITDDVTWLPGDIIEIHPHNSEKQIDDFFALVQEHEFDFDSNTVVRISSNYQDMLLPKCYSKPLSVRQMATYIWDLSAKPRQRVFELLALNCEDNLEKEKLLEFTTAEGLEEVVNYINRPHRTILEVLQDFRHASSKLTLEILIEMFSVIQSRSFSIASCVESKTLDILVAIVEYKTKMSAPRLGLCSNWLKSLKNGNKILGYLKRGTMQLPEELSTPLIMIGPGTGIAPFRSIIQKHIVNRRDLEPYKSSIWVFFGCRNRLKDYHFQSDLESWHKQNYIKLFVAFSRDQDYKIYVQHLIEKHSQELKKLIKESNAYIYVAGSSKNMPKAVKEAFINILDKDETYVEKICKLNRYQEETWS</sequence>
<dbReference type="InterPro" id="IPR001709">
    <property type="entry name" value="Flavoprot_Pyr_Nucl_cyt_Rdtase"/>
</dbReference>
<feature type="binding site" evidence="10">
    <location>
        <position position="485"/>
    </location>
    <ligand>
        <name>NADP(+)</name>
        <dbReference type="ChEBI" id="CHEBI:58349"/>
    </ligand>
</feature>
<dbReference type="InterPro" id="IPR001094">
    <property type="entry name" value="Flavdoxin-like"/>
</dbReference>
<feature type="binding site" evidence="10">
    <location>
        <begin position="546"/>
        <end position="547"/>
    </location>
    <ligand>
        <name>NADP(+)</name>
        <dbReference type="ChEBI" id="CHEBI:58349"/>
    </ligand>
</feature>
<dbReference type="Proteomes" id="UP000091820">
    <property type="component" value="Unassembled WGS sequence"/>
</dbReference>
<feature type="binding site" evidence="10">
    <location>
        <position position="619"/>
    </location>
    <ligand>
        <name>FAD</name>
        <dbReference type="ChEBI" id="CHEBI:57692"/>
    </ligand>
</feature>
<dbReference type="Pfam" id="PF00258">
    <property type="entry name" value="Flavodoxin_1"/>
    <property type="match status" value="1"/>
</dbReference>
<proteinExistence type="inferred from homology"/>
<evidence type="ECO:0000313" key="14">
    <source>
        <dbReference type="Proteomes" id="UP000091820"/>
    </source>
</evidence>
<evidence type="ECO:0000256" key="6">
    <source>
        <dbReference type="ARBA" id="ARBA00022643"/>
    </source>
</evidence>
<feature type="binding site" evidence="10">
    <location>
        <begin position="444"/>
        <end position="447"/>
    </location>
    <ligand>
        <name>FAD</name>
        <dbReference type="ChEBI" id="CHEBI:57692"/>
    </ligand>
</feature>
<comment type="similarity">
    <text evidence="10">Belongs to the NADPH-dependent diflavin oxidoreductase NDOR1 family.</text>
</comment>
<dbReference type="GO" id="GO:0010181">
    <property type="term" value="F:FMN binding"/>
    <property type="evidence" value="ECO:0007669"/>
    <property type="project" value="UniProtKB-UniRule"/>
</dbReference>
<dbReference type="InterPro" id="IPR017927">
    <property type="entry name" value="FAD-bd_FR_type"/>
</dbReference>
<dbReference type="EC" id="1.18.1.-" evidence="10"/>
<dbReference type="InterPro" id="IPR017938">
    <property type="entry name" value="Riboflavin_synthase-like_b-brl"/>
</dbReference>
<dbReference type="Gene3D" id="1.20.990.10">
    <property type="entry name" value="NADPH-cytochrome p450 Reductase, Chain A, domain 3"/>
    <property type="match status" value="1"/>
</dbReference>
<evidence type="ECO:0000256" key="4">
    <source>
        <dbReference type="ARBA" id="ARBA00022490"/>
    </source>
</evidence>
<evidence type="ECO:0000256" key="7">
    <source>
        <dbReference type="ARBA" id="ARBA00022827"/>
    </source>
</evidence>
<comment type="subcellular location">
    <subcellularLocation>
        <location evidence="3 10">Cytoplasm</location>
    </subcellularLocation>
</comment>
<dbReference type="InterPro" id="IPR008254">
    <property type="entry name" value="Flavodoxin/NO_synth"/>
</dbReference>
<evidence type="ECO:0000256" key="10">
    <source>
        <dbReference type="HAMAP-Rule" id="MF_03178"/>
    </source>
</evidence>
<keyword evidence="14" id="KW-1185">Reference proteome</keyword>
<dbReference type="STRING" id="37001.A0A1A9X523"/>
<dbReference type="PRINTS" id="PR00371">
    <property type="entry name" value="FPNCR"/>
</dbReference>
<dbReference type="VEuPathDB" id="VectorBase:GBRI044526"/>
<dbReference type="GO" id="GO:0016651">
    <property type="term" value="F:oxidoreductase activity, acting on NAD(P)H"/>
    <property type="evidence" value="ECO:0007669"/>
    <property type="project" value="UniProtKB-UniRule"/>
</dbReference>
<dbReference type="Gene3D" id="3.40.50.80">
    <property type="entry name" value="Nucleotide-binding domain of ferredoxin-NADP reductase (FNR) module"/>
    <property type="match status" value="1"/>
</dbReference>
<dbReference type="SUPFAM" id="SSF52343">
    <property type="entry name" value="Ferredoxin reductase-like, C-terminal NADP-linked domain"/>
    <property type="match status" value="1"/>
</dbReference>
<reference evidence="14" key="1">
    <citation type="submission" date="2014-03" db="EMBL/GenBank/DDBJ databases">
        <authorList>
            <person name="Aksoy S."/>
            <person name="Warren W."/>
            <person name="Wilson R.K."/>
        </authorList>
    </citation>
    <scope>NUCLEOTIDE SEQUENCE [LARGE SCALE GENOMIC DNA]</scope>
    <source>
        <strain evidence="14">IAEA</strain>
    </source>
</reference>
<keyword evidence="7 10" id="KW-0274">FAD</keyword>
<keyword evidence="5 10" id="KW-0285">Flavoprotein</keyword>
<dbReference type="InterPro" id="IPR039261">
    <property type="entry name" value="FNR_nucleotide-bd"/>
</dbReference>
<feature type="binding site" evidence="10">
    <location>
        <begin position="91"/>
        <end position="94"/>
    </location>
    <ligand>
        <name>FMN</name>
        <dbReference type="ChEBI" id="CHEBI:58210"/>
    </ligand>
</feature>
<dbReference type="PANTHER" id="PTHR19384">
    <property type="entry name" value="NITRIC OXIDE SYNTHASE-RELATED"/>
    <property type="match status" value="1"/>
</dbReference>
<feature type="binding site" evidence="10">
    <location>
        <begin position="552"/>
        <end position="556"/>
    </location>
    <ligand>
        <name>NADP(+)</name>
        <dbReference type="ChEBI" id="CHEBI:58349"/>
    </ligand>
</feature>
<dbReference type="InterPro" id="IPR003097">
    <property type="entry name" value="CysJ-like_FAD-binding"/>
</dbReference>
<evidence type="ECO:0000259" key="12">
    <source>
        <dbReference type="PROSITE" id="PS51384"/>
    </source>
</evidence>
<keyword evidence="8 10" id="KW-0521">NADP</keyword>
<dbReference type="GO" id="GO:0005829">
    <property type="term" value="C:cytosol"/>
    <property type="evidence" value="ECO:0007669"/>
    <property type="project" value="TreeGrafter"/>
</dbReference>
<dbReference type="AlphaFoldDB" id="A0A1A9X523"/>
<dbReference type="PROSITE" id="PS50902">
    <property type="entry name" value="FLAVODOXIN_LIKE"/>
    <property type="match status" value="1"/>
</dbReference>
<feature type="binding site" evidence="10">
    <location>
        <position position="164"/>
    </location>
    <ligand>
        <name>FMN</name>
        <dbReference type="ChEBI" id="CHEBI:58210"/>
    </ligand>
</feature>
<comment type="similarity">
    <text evidence="10">In the N-terminal section; belongs to the flavodoxin family.</text>
</comment>
<evidence type="ECO:0000256" key="5">
    <source>
        <dbReference type="ARBA" id="ARBA00022630"/>
    </source>
</evidence>
<keyword evidence="6 10" id="KW-0288">FMN</keyword>
<dbReference type="GO" id="GO:0016226">
    <property type="term" value="P:iron-sulfur cluster assembly"/>
    <property type="evidence" value="ECO:0007669"/>
    <property type="project" value="UniProtKB-UniRule"/>
</dbReference>
<keyword evidence="4 10" id="KW-0963">Cytoplasm</keyword>
<feature type="domain" description="Flavodoxin-like" evidence="11">
    <location>
        <begin position="38"/>
        <end position="182"/>
    </location>
</feature>
<evidence type="ECO:0000313" key="13">
    <source>
        <dbReference type="EnsemblMetazoa" id="GBRI044526-PA"/>
    </source>
</evidence>
<dbReference type="Pfam" id="PF00667">
    <property type="entry name" value="FAD_binding_1"/>
    <property type="match status" value="1"/>
</dbReference>
<comment type="catalytic activity">
    <reaction evidence="10">
        <text>2 oxidized [2Fe-2S]-[protein] + NADPH = 2 reduced [2Fe-2S]-[protein] + NADP(+) + H(+)</text>
        <dbReference type="Rhea" id="RHEA:67716"/>
        <dbReference type="Rhea" id="RHEA-COMP:17327"/>
        <dbReference type="Rhea" id="RHEA-COMP:17328"/>
        <dbReference type="ChEBI" id="CHEBI:15378"/>
        <dbReference type="ChEBI" id="CHEBI:33737"/>
        <dbReference type="ChEBI" id="CHEBI:33738"/>
        <dbReference type="ChEBI" id="CHEBI:57783"/>
        <dbReference type="ChEBI" id="CHEBI:58349"/>
    </reaction>
</comment>
<dbReference type="InterPro" id="IPR028879">
    <property type="entry name" value="NDOR1"/>
</dbReference>
<dbReference type="EnsemblMetazoa" id="GBRI044526-RA">
    <property type="protein sequence ID" value="GBRI044526-PA"/>
    <property type="gene ID" value="GBRI044526"/>
</dbReference>
<dbReference type="GO" id="GO:0050661">
    <property type="term" value="F:NADP binding"/>
    <property type="evidence" value="ECO:0007669"/>
    <property type="project" value="UniProtKB-UniRule"/>
</dbReference>
<dbReference type="PROSITE" id="PS51384">
    <property type="entry name" value="FAD_FR"/>
    <property type="match status" value="1"/>
</dbReference>